<protein>
    <submittedName>
        <fullName evidence="1">Uncharacterized protein</fullName>
    </submittedName>
</protein>
<name>A0A0F9B1P8_9ZZZZ</name>
<organism evidence="1">
    <name type="scientific">marine sediment metagenome</name>
    <dbReference type="NCBI Taxonomy" id="412755"/>
    <lineage>
        <taxon>unclassified sequences</taxon>
        <taxon>metagenomes</taxon>
        <taxon>ecological metagenomes</taxon>
    </lineage>
</organism>
<evidence type="ECO:0000313" key="1">
    <source>
        <dbReference type="EMBL" id="KKL15834.1"/>
    </source>
</evidence>
<comment type="caution">
    <text evidence="1">The sequence shown here is derived from an EMBL/GenBank/DDBJ whole genome shotgun (WGS) entry which is preliminary data.</text>
</comment>
<dbReference type="AlphaFoldDB" id="A0A0F9B1P8"/>
<dbReference type="EMBL" id="LAZR01039911">
    <property type="protein sequence ID" value="KKL15834.1"/>
    <property type="molecule type" value="Genomic_DNA"/>
</dbReference>
<feature type="non-terminal residue" evidence="1">
    <location>
        <position position="1"/>
    </location>
</feature>
<proteinExistence type="predicted"/>
<accession>A0A0F9B1P8</accession>
<gene>
    <name evidence="1" type="ORF">LCGC14_2501640</name>
</gene>
<sequence length="390" mass="43299">GQTRYYSLSYFDFGDQLDTPLNVQKEINRFVMIDKQLYGLYNVFGNGVINGWLIEDKGYTTDTGISISITTGIGIIKFMAGETSLPGGINHLETNTILYIYAVWQGNTVRDRLVFFTASTLSSLGDFAVKLANVTNNLSISFEEGAFTESINVENSNTSKLYSLYGIECFIGDFTYVNYIKHPIFLNILDNDNWIISNSSIPYISDDNIVSNNEEDVVITDLVEFNPTNQQIVFSTDYVKFSDFTLGSMIEYETGIFLVVGLRTGTTLGGITGNDLLSSYSETNPAPEKVKFRAAALDSLDSYRGSIITIDKINNKYDVFYTSPDGLYPSDVNMYDDGRLLVSESSFGEASGRLIILDAWGNVVKDYGQGTFNVISDAKILNNNHIMVSV</sequence>
<reference evidence="1" key="1">
    <citation type="journal article" date="2015" name="Nature">
        <title>Complex archaea that bridge the gap between prokaryotes and eukaryotes.</title>
        <authorList>
            <person name="Spang A."/>
            <person name="Saw J.H."/>
            <person name="Jorgensen S.L."/>
            <person name="Zaremba-Niedzwiedzka K."/>
            <person name="Martijn J."/>
            <person name="Lind A.E."/>
            <person name="van Eijk R."/>
            <person name="Schleper C."/>
            <person name="Guy L."/>
            <person name="Ettema T.J."/>
        </authorList>
    </citation>
    <scope>NUCLEOTIDE SEQUENCE</scope>
</reference>